<dbReference type="EMBL" id="JJMJ01000230">
    <property type="protein sequence ID" value="PPS21108.1"/>
    <property type="molecule type" value="Genomic_DNA"/>
</dbReference>
<keyword evidence="1" id="KW-0812">Transmembrane</keyword>
<keyword evidence="1" id="KW-1133">Transmembrane helix</keyword>
<evidence type="ECO:0000313" key="3">
    <source>
        <dbReference type="Proteomes" id="UP000238924"/>
    </source>
</evidence>
<sequence length="162" mass="18582">MFILFVLLISCSKEKKYQNIIVESQYYKSAFYELIIKPANTNIKSVNSLKLAIKDFDFYSDIISTVPYAISKLIQNNNSVNTFNYKITFQSSFTKTTVLDNDVKSYIGGNTKPKKNSFLSKLKDAIKNVVSVSNRILFLLLIIFIFLDIIIFVLYIIATDNI</sequence>
<keyword evidence="1" id="KW-0472">Membrane</keyword>
<feature type="transmembrane region" description="Helical" evidence="1">
    <location>
        <begin position="136"/>
        <end position="158"/>
    </location>
</feature>
<evidence type="ECO:0000313" key="2">
    <source>
        <dbReference type="EMBL" id="PPS21108.1"/>
    </source>
</evidence>
<accession>A0ABX5B373</accession>
<evidence type="ECO:0000256" key="1">
    <source>
        <dbReference type="SAM" id="Phobius"/>
    </source>
</evidence>
<dbReference type="RefSeq" id="WP_104619057.1">
    <property type="nucleotide sequence ID" value="NZ_JJMJ01000230.1"/>
</dbReference>
<proteinExistence type="predicted"/>
<protein>
    <recommendedName>
        <fullName evidence="4">Lipoprotein</fullName>
    </recommendedName>
</protein>
<dbReference type="Proteomes" id="UP000238924">
    <property type="component" value="Unassembled WGS sequence"/>
</dbReference>
<evidence type="ECO:0008006" key="4">
    <source>
        <dbReference type="Google" id="ProtNLM"/>
    </source>
</evidence>
<comment type="caution">
    <text evidence="2">The sequence shown here is derived from an EMBL/GenBank/DDBJ whole genome shotgun (WGS) entry which is preliminary data.</text>
</comment>
<name>A0ABX5B373_9SPIR</name>
<reference evidence="2 3" key="1">
    <citation type="submission" date="2014-04" db="EMBL/GenBank/DDBJ databases">
        <title>Whole genome sequence of 'Brachyspira hampsonii' D13-03603F2.</title>
        <authorList>
            <person name="Patterson A.H."/>
            <person name="Chaban B."/>
            <person name="Fernando C."/>
            <person name="Harding J.C."/>
            <person name="Hill J.E."/>
        </authorList>
    </citation>
    <scope>NUCLEOTIDE SEQUENCE [LARGE SCALE GENOMIC DNA]</scope>
    <source>
        <strain evidence="2 3">D13-03603F2</strain>
    </source>
</reference>
<gene>
    <name evidence="2" type="ORF">DJ52_12830</name>
</gene>
<organism evidence="2 3">
    <name type="scientific">Brachyspira murdochii</name>
    <dbReference type="NCBI Taxonomy" id="84378"/>
    <lineage>
        <taxon>Bacteria</taxon>
        <taxon>Pseudomonadati</taxon>
        <taxon>Spirochaetota</taxon>
        <taxon>Spirochaetia</taxon>
        <taxon>Brachyspirales</taxon>
        <taxon>Brachyspiraceae</taxon>
        <taxon>Brachyspira</taxon>
    </lineage>
</organism>
<keyword evidence="3" id="KW-1185">Reference proteome</keyword>